<evidence type="ECO:0000256" key="3">
    <source>
        <dbReference type="ARBA" id="ARBA00022692"/>
    </source>
</evidence>
<feature type="transmembrane region" description="Helical" evidence="6">
    <location>
        <begin position="187"/>
        <end position="208"/>
    </location>
</feature>
<dbReference type="PANTHER" id="PTHR42920:SF5">
    <property type="entry name" value="EAMA DOMAIN-CONTAINING PROTEIN"/>
    <property type="match status" value="1"/>
</dbReference>
<feature type="transmembrane region" description="Helical" evidence="6">
    <location>
        <begin position="131"/>
        <end position="149"/>
    </location>
</feature>
<proteinExistence type="predicted"/>
<feature type="transmembrane region" description="Helical" evidence="6">
    <location>
        <begin position="36"/>
        <end position="55"/>
    </location>
</feature>
<feature type="transmembrane region" description="Helical" evidence="6">
    <location>
        <begin position="75"/>
        <end position="95"/>
    </location>
</feature>
<keyword evidence="4 6" id="KW-1133">Transmembrane helix</keyword>
<reference evidence="8" key="1">
    <citation type="journal article" date="2020" name="mSystems">
        <title>Genome- and Community-Level Interaction Insights into Carbon Utilization and Element Cycling Functions of Hydrothermarchaeota in Hydrothermal Sediment.</title>
        <authorList>
            <person name="Zhou Z."/>
            <person name="Liu Y."/>
            <person name="Xu W."/>
            <person name="Pan J."/>
            <person name="Luo Z.H."/>
            <person name="Li M."/>
        </authorList>
    </citation>
    <scope>NUCLEOTIDE SEQUENCE [LARGE SCALE GENOMIC DNA]</scope>
    <source>
        <strain evidence="8">SpSt-503</strain>
    </source>
</reference>
<feature type="transmembrane region" description="Helical" evidence="6">
    <location>
        <begin position="6"/>
        <end position="24"/>
    </location>
</feature>
<evidence type="ECO:0000256" key="2">
    <source>
        <dbReference type="ARBA" id="ARBA00022475"/>
    </source>
</evidence>
<accession>A0A7C3HZW7</accession>
<feature type="transmembrane region" description="Helical" evidence="6">
    <location>
        <begin position="249"/>
        <end position="270"/>
    </location>
</feature>
<organism evidence="8">
    <name type="scientific">Gracilinema caldarium</name>
    <dbReference type="NCBI Taxonomy" id="215591"/>
    <lineage>
        <taxon>Bacteria</taxon>
        <taxon>Pseudomonadati</taxon>
        <taxon>Spirochaetota</taxon>
        <taxon>Spirochaetia</taxon>
        <taxon>Spirochaetales</taxon>
        <taxon>Breznakiellaceae</taxon>
        <taxon>Gracilinema</taxon>
    </lineage>
</organism>
<evidence type="ECO:0000256" key="5">
    <source>
        <dbReference type="ARBA" id="ARBA00023136"/>
    </source>
</evidence>
<feature type="transmembrane region" description="Helical" evidence="6">
    <location>
        <begin position="215"/>
        <end position="237"/>
    </location>
</feature>
<dbReference type="PANTHER" id="PTHR42920">
    <property type="entry name" value="OS03G0707200 PROTEIN-RELATED"/>
    <property type="match status" value="1"/>
</dbReference>
<dbReference type="Pfam" id="PF00892">
    <property type="entry name" value="EamA"/>
    <property type="match status" value="2"/>
</dbReference>
<dbReference type="InterPro" id="IPR051258">
    <property type="entry name" value="Diverse_Substrate_Transporter"/>
</dbReference>
<comment type="subcellular location">
    <subcellularLocation>
        <location evidence="1">Cell membrane</location>
        <topology evidence="1">Multi-pass membrane protein</topology>
    </subcellularLocation>
</comment>
<keyword evidence="2" id="KW-1003">Cell membrane</keyword>
<dbReference type="AlphaFoldDB" id="A0A7C3HZW7"/>
<evidence type="ECO:0000313" key="8">
    <source>
        <dbReference type="EMBL" id="HFH28300.1"/>
    </source>
</evidence>
<evidence type="ECO:0000256" key="6">
    <source>
        <dbReference type="SAM" id="Phobius"/>
    </source>
</evidence>
<evidence type="ECO:0000256" key="1">
    <source>
        <dbReference type="ARBA" id="ARBA00004651"/>
    </source>
</evidence>
<evidence type="ECO:0000256" key="4">
    <source>
        <dbReference type="ARBA" id="ARBA00022989"/>
    </source>
</evidence>
<feature type="domain" description="EamA" evidence="7">
    <location>
        <begin position="158"/>
        <end position="289"/>
    </location>
</feature>
<dbReference type="GO" id="GO:0005886">
    <property type="term" value="C:plasma membrane"/>
    <property type="evidence" value="ECO:0007669"/>
    <property type="project" value="UniProtKB-SubCell"/>
</dbReference>
<feature type="transmembrane region" description="Helical" evidence="6">
    <location>
        <begin position="107"/>
        <end position="125"/>
    </location>
</feature>
<sequence>MNKTALKADLLLIVTSIIWGFAFVAQRVGMDFIGPFTYNGVRFALGSISLIPLIMYFNQPHRNQPTRAQRNADRWVFILGSLAAGSILFIGASLQQMGMQYTTAGKAGFLTGLYVVLVPIVGIVLGHSTKLPTWLGAILAVIGMYILSAPDRLGQMNPGDLLVIASAFFWTFHVLLIDNLAKRLDPIQLSTAQFAWCALYSLIAALVLEQPSLEAILQAAVPILYGGLGSVGIAYTLQVVAQRDAPPAHSSIIMCLEGVFATLGGILILAEPAGLRSLGGSGLMLLGMLATQWDVIFGGSHETK</sequence>
<dbReference type="InterPro" id="IPR000620">
    <property type="entry name" value="EamA_dom"/>
</dbReference>
<comment type="caution">
    <text evidence="8">The sequence shown here is derived from an EMBL/GenBank/DDBJ whole genome shotgun (WGS) entry which is preliminary data.</text>
</comment>
<dbReference type="InterPro" id="IPR037185">
    <property type="entry name" value="EmrE-like"/>
</dbReference>
<protein>
    <submittedName>
        <fullName evidence="8">DMT family transporter</fullName>
    </submittedName>
</protein>
<gene>
    <name evidence="8" type="ORF">ENS59_02145</name>
</gene>
<dbReference type="EMBL" id="DSVL01000065">
    <property type="protein sequence ID" value="HFH28300.1"/>
    <property type="molecule type" value="Genomic_DNA"/>
</dbReference>
<evidence type="ECO:0000259" key="7">
    <source>
        <dbReference type="Pfam" id="PF00892"/>
    </source>
</evidence>
<feature type="transmembrane region" description="Helical" evidence="6">
    <location>
        <begin position="161"/>
        <end position="181"/>
    </location>
</feature>
<keyword evidence="3 6" id="KW-0812">Transmembrane</keyword>
<dbReference type="SUPFAM" id="SSF103481">
    <property type="entry name" value="Multidrug resistance efflux transporter EmrE"/>
    <property type="match status" value="2"/>
</dbReference>
<name>A0A7C3HZW7_9SPIR</name>
<keyword evidence="5 6" id="KW-0472">Membrane</keyword>
<feature type="domain" description="EamA" evidence="7">
    <location>
        <begin position="7"/>
        <end position="148"/>
    </location>
</feature>